<dbReference type="InterPro" id="IPR020067">
    <property type="entry name" value="Frizzled_dom"/>
</dbReference>
<dbReference type="PhylomeDB" id="E9FSA1"/>
<dbReference type="PROSITE" id="PS50038">
    <property type="entry name" value="FZ"/>
    <property type="match status" value="1"/>
</dbReference>
<comment type="caution">
    <text evidence="9">Lacks conserved residue(s) required for the propagation of feature annotation.</text>
</comment>
<dbReference type="SMART" id="SM00063">
    <property type="entry name" value="FRI"/>
    <property type="match status" value="1"/>
</dbReference>
<dbReference type="GO" id="GO:0017147">
    <property type="term" value="F:Wnt-protein binding"/>
    <property type="evidence" value="ECO:0000318"/>
    <property type="project" value="GO_Central"/>
</dbReference>
<dbReference type="HOGENOM" id="CLU_696894_0_0_1"/>
<evidence type="ECO:0008006" key="16">
    <source>
        <dbReference type="Google" id="ProtNLM"/>
    </source>
</evidence>
<keyword evidence="5" id="KW-0879">Wnt signaling pathway</keyword>
<dbReference type="GO" id="GO:0060070">
    <property type="term" value="P:canonical Wnt signaling pathway"/>
    <property type="evidence" value="ECO:0000318"/>
    <property type="project" value="GO_Central"/>
</dbReference>
<feature type="disulfide bond" evidence="9">
    <location>
        <begin position="72"/>
        <end position="118"/>
    </location>
</feature>
<dbReference type="InParanoid" id="E9FSA1"/>
<dbReference type="SUPFAM" id="SSF50242">
    <property type="entry name" value="TIMP-like"/>
    <property type="match status" value="1"/>
</dbReference>
<dbReference type="OrthoDB" id="10053709at2759"/>
<dbReference type="GO" id="GO:0035567">
    <property type="term" value="P:non-canonical Wnt signaling pathway"/>
    <property type="evidence" value="ECO:0000318"/>
    <property type="project" value="GO_Central"/>
</dbReference>
<feature type="compositionally biased region" description="Basic and acidic residues" evidence="10">
    <location>
        <begin position="335"/>
        <end position="349"/>
    </location>
</feature>
<dbReference type="SUPFAM" id="SSF63501">
    <property type="entry name" value="Frizzled cysteine-rich domain"/>
    <property type="match status" value="1"/>
</dbReference>
<dbReference type="STRING" id="6669.E9FSA1"/>
<feature type="chain" id="PRO_5003239726" description="FZ domain-containing protein" evidence="11">
    <location>
        <begin position="22"/>
        <end position="396"/>
    </location>
</feature>
<dbReference type="FunFam" id="1.10.2000.10:FF:000001">
    <property type="entry name" value="secreted frizzled-related protein 2"/>
    <property type="match status" value="1"/>
</dbReference>
<evidence type="ECO:0000259" key="12">
    <source>
        <dbReference type="PROSITE" id="PS50038"/>
    </source>
</evidence>
<dbReference type="KEGG" id="dpx:DAPPUDRAFT_300066"/>
<keyword evidence="3" id="KW-0217">Developmental protein</keyword>
<dbReference type="OMA" id="CINGYHE"/>
<comment type="similarity">
    <text evidence="2">Belongs to the secreted frizzled-related protein (sFRP) family.</text>
</comment>
<feature type="region of interest" description="Disordered" evidence="10">
    <location>
        <begin position="328"/>
        <end position="396"/>
    </location>
</feature>
<dbReference type="MEROPS" id="I93.002"/>
<dbReference type="EMBL" id="GL732523">
    <property type="protein sequence ID" value="EFX90356.1"/>
    <property type="molecule type" value="Genomic_DNA"/>
</dbReference>
<dbReference type="AlphaFoldDB" id="E9FSA1"/>
<proteinExistence type="inferred from homology"/>
<keyword evidence="6 11" id="KW-0732">Signal</keyword>
<evidence type="ECO:0000256" key="11">
    <source>
        <dbReference type="SAM" id="SignalP"/>
    </source>
</evidence>
<dbReference type="InterPro" id="IPR001134">
    <property type="entry name" value="Netrin_domain"/>
</dbReference>
<sequence>MASWLPVSCLLVYVFVSSCYGNGSSLSSIGGVIGGVGGGGAGGDTFFPDWGVGGGRAAQPTCLDIPRNLSLCHGIRYSKMRLPNLLDHDSMAEVIQQAASWVPLLNVRCHADTQLFLCSLFSPVCLDRPIYPCRGLCERVRQGCEGRMKTYGYPWPDMLRCDKFPLDNDMCIGPLSSGSSSEASDCQACEEVDTYENIMDNYCRADFVARTKLRRVRRNKVSGKKSKMLKMSTEMREEWRRNQRPNLIMELGDDCCTDHFNTVALSRTAAGGSNGGDRFLVMGVQRNGQLVPTLILPWTKRSKAIRSAVKAFKQFNCSDPKAVFASETAPSIIEGNDRQRRGKQMRERTTTSTTTTAAPTTVSTTRKGRGQGQRSRNRADNHHLQGQSVRHQHQLQ</sequence>
<evidence type="ECO:0000256" key="1">
    <source>
        <dbReference type="ARBA" id="ARBA00004613"/>
    </source>
</evidence>
<evidence type="ECO:0000256" key="5">
    <source>
        <dbReference type="ARBA" id="ARBA00022687"/>
    </source>
</evidence>
<feature type="compositionally biased region" description="Low complexity" evidence="10">
    <location>
        <begin position="350"/>
        <end position="365"/>
    </location>
</feature>
<dbReference type="InterPro" id="IPR015526">
    <property type="entry name" value="Frizzled/SFRP"/>
</dbReference>
<keyword evidence="15" id="KW-1185">Reference proteome</keyword>
<keyword evidence="8 9" id="KW-1015">Disulfide bond</keyword>
<evidence type="ECO:0000256" key="2">
    <source>
        <dbReference type="ARBA" id="ARBA00010054"/>
    </source>
</evidence>
<dbReference type="GO" id="GO:0030154">
    <property type="term" value="P:cell differentiation"/>
    <property type="evidence" value="ECO:0007669"/>
    <property type="project" value="UniProtKB-KW"/>
</dbReference>
<dbReference type="Proteomes" id="UP000000305">
    <property type="component" value="Unassembled WGS sequence"/>
</dbReference>
<dbReference type="eggNOG" id="KOG3577">
    <property type="taxonomic scope" value="Eukaryota"/>
</dbReference>
<organism evidence="14 15">
    <name type="scientific">Daphnia pulex</name>
    <name type="common">Water flea</name>
    <dbReference type="NCBI Taxonomy" id="6669"/>
    <lineage>
        <taxon>Eukaryota</taxon>
        <taxon>Metazoa</taxon>
        <taxon>Ecdysozoa</taxon>
        <taxon>Arthropoda</taxon>
        <taxon>Crustacea</taxon>
        <taxon>Branchiopoda</taxon>
        <taxon>Diplostraca</taxon>
        <taxon>Cladocera</taxon>
        <taxon>Anomopoda</taxon>
        <taxon>Daphniidae</taxon>
        <taxon>Daphnia</taxon>
    </lineage>
</organism>
<evidence type="ECO:0000256" key="4">
    <source>
        <dbReference type="ARBA" id="ARBA00022525"/>
    </source>
</evidence>
<gene>
    <name evidence="14" type="ORF">DAPPUDRAFT_300066</name>
</gene>
<feature type="domain" description="FZ" evidence="12">
    <location>
        <begin position="57"/>
        <end position="174"/>
    </location>
</feature>
<dbReference type="PROSITE" id="PS50189">
    <property type="entry name" value="NTR"/>
    <property type="match status" value="1"/>
</dbReference>
<dbReference type="InterPro" id="IPR036790">
    <property type="entry name" value="Frizzled_dom_sf"/>
</dbReference>
<comment type="subcellular location">
    <subcellularLocation>
        <location evidence="1">Secreted</location>
    </subcellularLocation>
</comment>
<dbReference type="Gene3D" id="1.10.2000.10">
    <property type="entry name" value="Frizzled cysteine-rich domain"/>
    <property type="match status" value="1"/>
</dbReference>
<accession>E9FSA1</accession>
<evidence type="ECO:0000313" key="15">
    <source>
        <dbReference type="Proteomes" id="UP000000305"/>
    </source>
</evidence>
<evidence type="ECO:0000256" key="10">
    <source>
        <dbReference type="SAM" id="MobiDB-lite"/>
    </source>
</evidence>
<dbReference type="PANTHER" id="PTHR11309:SF148">
    <property type="entry name" value="SECRETED FRIZZLED-RELATED PROTEIN 1"/>
    <property type="match status" value="1"/>
</dbReference>
<dbReference type="PANTHER" id="PTHR11309">
    <property type="entry name" value="FRIZZLED"/>
    <property type="match status" value="1"/>
</dbReference>
<evidence type="ECO:0000256" key="3">
    <source>
        <dbReference type="ARBA" id="ARBA00022473"/>
    </source>
</evidence>
<reference evidence="14 15" key="1">
    <citation type="journal article" date="2011" name="Science">
        <title>The ecoresponsive genome of Daphnia pulex.</title>
        <authorList>
            <person name="Colbourne J.K."/>
            <person name="Pfrender M.E."/>
            <person name="Gilbert D."/>
            <person name="Thomas W.K."/>
            <person name="Tucker A."/>
            <person name="Oakley T.H."/>
            <person name="Tokishita S."/>
            <person name="Aerts A."/>
            <person name="Arnold G.J."/>
            <person name="Basu M.K."/>
            <person name="Bauer D.J."/>
            <person name="Caceres C.E."/>
            <person name="Carmel L."/>
            <person name="Casola C."/>
            <person name="Choi J.H."/>
            <person name="Detter J.C."/>
            <person name="Dong Q."/>
            <person name="Dusheyko S."/>
            <person name="Eads B.D."/>
            <person name="Frohlich T."/>
            <person name="Geiler-Samerotte K.A."/>
            <person name="Gerlach D."/>
            <person name="Hatcher P."/>
            <person name="Jogdeo S."/>
            <person name="Krijgsveld J."/>
            <person name="Kriventseva E.V."/>
            <person name="Kultz D."/>
            <person name="Laforsch C."/>
            <person name="Lindquist E."/>
            <person name="Lopez J."/>
            <person name="Manak J.R."/>
            <person name="Muller J."/>
            <person name="Pangilinan J."/>
            <person name="Patwardhan R.P."/>
            <person name="Pitluck S."/>
            <person name="Pritham E.J."/>
            <person name="Rechtsteiner A."/>
            <person name="Rho M."/>
            <person name="Rogozin I.B."/>
            <person name="Sakarya O."/>
            <person name="Salamov A."/>
            <person name="Schaack S."/>
            <person name="Shapiro H."/>
            <person name="Shiga Y."/>
            <person name="Skalitzky C."/>
            <person name="Smith Z."/>
            <person name="Souvorov A."/>
            <person name="Sung W."/>
            <person name="Tang Z."/>
            <person name="Tsuchiya D."/>
            <person name="Tu H."/>
            <person name="Vos H."/>
            <person name="Wang M."/>
            <person name="Wolf Y.I."/>
            <person name="Yamagata H."/>
            <person name="Yamada T."/>
            <person name="Ye Y."/>
            <person name="Shaw J.R."/>
            <person name="Andrews J."/>
            <person name="Crease T.J."/>
            <person name="Tang H."/>
            <person name="Lucas S.M."/>
            <person name="Robertson H.M."/>
            <person name="Bork P."/>
            <person name="Koonin E.V."/>
            <person name="Zdobnov E.M."/>
            <person name="Grigoriev I.V."/>
            <person name="Lynch M."/>
            <person name="Boore J.L."/>
        </authorList>
    </citation>
    <scope>NUCLEOTIDE SEQUENCE [LARGE SCALE GENOMIC DNA]</scope>
</reference>
<keyword evidence="7" id="KW-0221">Differentiation</keyword>
<evidence type="ECO:0000256" key="7">
    <source>
        <dbReference type="ARBA" id="ARBA00022782"/>
    </source>
</evidence>
<name>E9FSA1_DAPPU</name>
<dbReference type="Pfam" id="PF01392">
    <property type="entry name" value="Fz"/>
    <property type="match status" value="1"/>
</dbReference>
<evidence type="ECO:0000256" key="6">
    <source>
        <dbReference type="ARBA" id="ARBA00022729"/>
    </source>
</evidence>
<protein>
    <recommendedName>
        <fullName evidence="16">FZ domain-containing protein</fullName>
    </recommendedName>
</protein>
<feature type="signal peptide" evidence="11">
    <location>
        <begin position="1"/>
        <end position="21"/>
    </location>
</feature>
<evidence type="ECO:0000259" key="13">
    <source>
        <dbReference type="PROSITE" id="PS50189"/>
    </source>
</evidence>
<dbReference type="GO" id="GO:0005615">
    <property type="term" value="C:extracellular space"/>
    <property type="evidence" value="ECO:0000318"/>
    <property type="project" value="GO_Central"/>
</dbReference>
<feature type="disulfide bond" evidence="9">
    <location>
        <begin position="137"/>
        <end position="161"/>
    </location>
</feature>
<evidence type="ECO:0000256" key="8">
    <source>
        <dbReference type="ARBA" id="ARBA00023157"/>
    </source>
</evidence>
<keyword evidence="4" id="KW-0964">Secreted</keyword>
<evidence type="ECO:0000313" key="14">
    <source>
        <dbReference type="EMBL" id="EFX90356.1"/>
    </source>
</evidence>
<feature type="domain" description="NTR" evidence="13">
    <location>
        <begin position="186"/>
        <end position="317"/>
    </location>
</feature>
<evidence type="ECO:0000256" key="9">
    <source>
        <dbReference type="PROSITE-ProRule" id="PRU00090"/>
    </source>
</evidence>
<dbReference type="InterPro" id="IPR008993">
    <property type="entry name" value="TIMP-like_OB-fold"/>
</dbReference>